<feature type="region of interest" description="Disordered" evidence="1">
    <location>
        <begin position="200"/>
        <end position="285"/>
    </location>
</feature>
<dbReference type="Proteomes" id="UP001362999">
    <property type="component" value="Unassembled WGS sequence"/>
</dbReference>
<keyword evidence="3" id="KW-1185">Reference proteome</keyword>
<feature type="non-terminal residue" evidence="2">
    <location>
        <position position="285"/>
    </location>
</feature>
<comment type="caution">
    <text evidence="2">The sequence shown here is derived from an EMBL/GenBank/DDBJ whole genome shotgun (WGS) entry which is preliminary data.</text>
</comment>
<proteinExistence type="predicted"/>
<name>A0AAV9ZN34_9AGAR</name>
<evidence type="ECO:0000313" key="3">
    <source>
        <dbReference type="Proteomes" id="UP001362999"/>
    </source>
</evidence>
<accession>A0AAV9ZN34</accession>
<feature type="region of interest" description="Disordered" evidence="1">
    <location>
        <begin position="90"/>
        <end position="111"/>
    </location>
</feature>
<gene>
    <name evidence="2" type="ORF">R3P38DRAFT_3445890</name>
</gene>
<dbReference type="EMBL" id="JAWWNJ010000128">
    <property type="protein sequence ID" value="KAK6987767.1"/>
    <property type="molecule type" value="Genomic_DNA"/>
</dbReference>
<evidence type="ECO:0000313" key="2">
    <source>
        <dbReference type="EMBL" id="KAK6987767.1"/>
    </source>
</evidence>
<feature type="compositionally biased region" description="Basic residues" evidence="1">
    <location>
        <begin position="240"/>
        <end position="258"/>
    </location>
</feature>
<sequence>MVSTRRKAYSPVEFGVRSSRKTLAVEAAEVGESFHDVNGTLELVAEGELKPGSLPPVDQSALRTPSSPPVWRAGLEEHIDYFLGHDEDVKSESASYGGDSEIKSDNESDYSGVLTPNLDNAVDWDDAEGAFIVPRVTARKQVYDWNRPMKIEHKFFPSWFDPSQSEDQLGPLPNEWDSTANSKVSTMAVIVELPEHTEKVNISGSSGKGKNVDAGERSKAFADFLRNMKAERPTDSSSKRSGKGRGGKKPASKSKKKPTSFERPSSQLPDGGWFRRTTSKSGSPP</sequence>
<reference evidence="2 3" key="1">
    <citation type="journal article" date="2024" name="J Genomics">
        <title>Draft genome sequencing and assembly of Favolaschia claudopus CIRM-BRFM 2984 isolated from oak limbs.</title>
        <authorList>
            <person name="Navarro D."/>
            <person name="Drula E."/>
            <person name="Chaduli D."/>
            <person name="Cazenave R."/>
            <person name="Ahrendt S."/>
            <person name="Wang J."/>
            <person name="Lipzen A."/>
            <person name="Daum C."/>
            <person name="Barry K."/>
            <person name="Grigoriev I.V."/>
            <person name="Favel A."/>
            <person name="Rosso M.N."/>
            <person name="Martin F."/>
        </authorList>
    </citation>
    <scope>NUCLEOTIDE SEQUENCE [LARGE SCALE GENOMIC DNA]</scope>
    <source>
        <strain evidence="2 3">CIRM-BRFM 2984</strain>
    </source>
</reference>
<feature type="compositionally biased region" description="Basic and acidic residues" evidence="1">
    <location>
        <begin position="210"/>
        <end position="238"/>
    </location>
</feature>
<protein>
    <submittedName>
        <fullName evidence="2">Uncharacterized protein</fullName>
    </submittedName>
</protein>
<evidence type="ECO:0000256" key="1">
    <source>
        <dbReference type="SAM" id="MobiDB-lite"/>
    </source>
</evidence>
<organism evidence="2 3">
    <name type="scientific">Favolaschia claudopus</name>
    <dbReference type="NCBI Taxonomy" id="2862362"/>
    <lineage>
        <taxon>Eukaryota</taxon>
        <taxon>Fungi</taxon>
        <taxon>Dikarya</taxon>
        <taxon>Basidiomycota</taxon>
        <taxon>Agaricomycotina</taxon>
        <taxon>Agaricomycetes</taxon>
        <taxon>Agaricomycetidae</taxon>
        <taxon>Agaricales</taxon>
        <taxon>Marasmiineae</taxon>
        <taxon>Mycenaceae</taxon>
        <taxon>Favolaschia</taxon>
    </lineage>
</organism>
<dbReference type="AlphaFoldDB" id="A0AAV9ZN34"/>